<organism evidence="1">
    <name type="scientific">marine sediment metagenome</name>
    <dbReference type="NCBI Taxonomy" id="412755"/>
    <lineage>
        <taxon>unclassified sequences</taxon>
        <taxon>metagenomes</taxon>
        <taxon>ecological metagenomes</taxon>
    </lineage>
</organism>
<protein>
    <submittedName>
        <fullName evidence="1">Uncharacterized protein</fullName>
    </submittedName>
</protein>
<gene>
    <name evidence="1" type="ORF">S01H1_33929</name>
</gene>
<name>X0V620_9ZZZZ</name>
<evidence type="ECO:0000313" key="1">
    <source>
        <dbReference type="EMBL" id="GAG13639.1"/>
    </source>
</evidence>
<dbReference type="EMBL" id="BARS01021094">
    <property type="protein sequence ID" value="GAG13639.1"/>
    <property type="molecule type" value="Genomic_DNA"/>
</dbReference>
<reference evidence="1" key="1">
    <citation type="journal article" date="2014" name="Front. Microbiol.">
        <title>High frequency of phylogenetically diverse reductive dehalogenase-homologous genes in deep subseafloor sedimentary metagenomes.</title>
        <authorList>
            <person name="Kawai M."/>
            <person name="Futagami T."/>
            <person name="Toyoda A."/>
            <person name="Takaki Y."/>
            <person name="Nishi S."/>
            <person name="Hori S."/>
            <person name="Arai W."/>
            <person name="Tsubouchi T."/>
            <person name="Morono Y."/>
            <person name="Uchiyama I."/>
            <person name="Ito T."/>
            <person name="Fujiyama A."/>
            <person name="Inagaki F."/>
            <person name="Takami H."/>
        </authorList>
    </citation>
    <scope>NUCLEOTIDE SEQUENCE</scope>
    <source>
        <strain evidence="1">Expedition CK06-06</strain>
    </source>
</reference>
<accession>X0V620</accession>
<comment type="caution">
    <text evidence="1">The sequence shown here is derived from an EMBL/GenBank/DDBJ whole genome shotgun (WGS) entry which is preliminary data.</text>
</comment>
<proteinExistence type="predicted"/>
<sequence length="85" mass="9210">MLRRELMVAVLIIASFTATASARLPFELLQSGNQSSSVDIQPVRVDNKPGIAVIFTGTDDLHYYASAKKETASPGYHLTITTNAE</sequence>
<feature type="non-terminal residue" evidence="1">
    <location>
        <position position="85"/>
    </location>
</feature>
<dbReference type="AlphaFoldDB" id="X0V620"/>